<evidence type="ECO:0000313" key="22">
    <source>
        <dbReference type="EMBL" id="MFD2232558.1"/>
    </source>
</evidence>
<dbReference type="NCBIfam" id="TIGR03423">
    <property type="entry name" value="pbp2_mrdA"/>
    <property type="match status" value="1"/>
</dbReference>
<proteinExistence type="inferred from homology"/>
<feature type="domain" description="Penicillin-binding protein dimerisation" evidence="21">
    <location>
        <begin position="59"/>
        <end position="229"/>
    </location>
</feature>
<dbReference type="RefSeq" id="WP_377313969.1">
    <property type="nucleotide sequence ID" value="NZ_JBHUIY010000002.1"/>
</dbReference>
<evidence type="ECO:0000256" key="15">
    <source>
        <dbReference type="ARBA" id="ARBA00023136"/>
    </source>
</evidence>
<evidence type="ECO:0000256" key="11">
    <source>
        <dbReference type="ARBA" id="ARBA00022801"/>
    </source>
</evidence>
<dbReference type="GO" id="GO:0009002">
    <property type="term" value="F:serine-type D-Ala-D-Ala carboxypeptidase activity"/>
    <property type="evidence" value="ECO:0007669"/>
    <property type="project" value="UniProtKB-EC"/>
</dbReference>
<dbReference type="InterPro" id="IPR012338">
    <property type="entry name" value="Beta-lactam/transpept-like"/>
</dbReference>
<name>A0ABW5C957_9PROT</name>
<evidence type="ECO:0000256" key="1">
    <source>
        <dbReference type="ARBA" id="ARBA00004167"/>
    </source>
</evidence>
<evidence type="ECO:0000256" key="16">
    <source>
        <dbReference type="ARBA" id="ARBA00023251"/>
    </source>
</evidence>
<evidence type="ECO:0000256" key="2">
    <source>
        <dbReference type="ARBA" id="ARBA00004236"/>
    </source>
</evidence>
<sequence>MYHDNDRAKLFSRRAIMLGAGKAALITGLAARMYYLQVIEADKYAMQAEDNRITTRLLAPPRGLILDRNGIPMAINQQNYRVMVVAEQTPSLDYTLDALSRIIPIGEAERARIHKEARRRRSFVPVSVRENLTWEEVARIEVNAPDLPGIVIDVGQSRYYPLEGLGAHIVGYVSAVSENDLTDDDPLEELPGFRIGKGGVEKIYDMALRGRAGTSSLEVNSVGRVHRELERHEGEPGIDLHLTLDIRLQQYAAQRLGDESAAAVVMDIRTGEVIVMASTPSFDPNSFNRGLTTDEWKELSTNPRAPLTNKAIAGQFAPGSTFKLVTALAALESRDITPDMRVLCTGHMQLGSIKFHCWKKEGHGSLDLVGALKNSCDVYFYEVARRVGFEKIAEMARRFGLGAPTGVDLPSERAGNIPDRAWKRKVMKQPWHPGETLINAIGQGYVTSTPIQLAVMTARIANGGFAVKPHVARDLVEDKTVRPRVTPDWPSLDVSPQSLALVRRGMFAVSNEPGGTAYKARITEEGMWLSGKTGSAQVRRISMRERETGVKKNEQLPWKERDHALFVAYAPEENPRYAIAVVVEHGGGGSAVAAPIARDIMLEVEKRDLARAAAEPAGPPDPGADDLRRF</sequence>
<keyword evidence="7 22" id="KW-0121">Carboxypeptidase</keyword>
<dbReference type="PROSITE" id="PS00337">
    <property type="entry name" value="BETA_LACTAMASE_D"/>
    <property type="match status" value="1"/>
</dbReference>
<keyword evidence="12" id="KW-0133">Cell shape</keyword>
<dbReference type="PANTHER" id="PTHR30627:SF2">
    <property type="entry name" value="PEPTIDOGLYCAN D,D-TRANSPEPTIDASE MRDA"/>
    <property type="match status" value="1"/>
</dbReference>
<evidence type="ECO:0000256" key="3">
    <source>
        <dbReference type="ARBA" id="ARBA00007898"/>
    </source>
</evidence>
<evidence type="ECO:0000256" key="8">
    <source>
        <dbReference type="ARBA" id="ARBA00022670"/>
    </source>
</evidence>
<dbReference type="SUPFAM" id="SSF56519">
    <property type="entry name" value="Penicillin binding protein dimerisation domain"/>
    <property type="match status" value="1"/>
</dbReference>
<dbReference type="Gene3D" id="3.90.1310.10">
    <property type="entry name" value="Penicillin-binding protein 2a (Domain 2)"/>
    <property type="match status" value="1"/>
</dbReference>
<evidence type="ECO:0000259" key="20">
    <source>
        <dbReference type="Pfam" id="PF00905"/>
    </source>
</evidence>
<evidence type="ECO:0000256" key="12">
    <source>
        <dbReference type="ARBA" id="ARBA00022960"/>
    </source>
</evidence>
<evidence type="ECO:0000259" key="21">
    <source>
        <dbReference type="Pfam" id="PF03717"/>
    </source>
</evidence>
<dbReference type="PANTHER" id="PTHR30627">
    <property type="entry name" value="PEPTIDOGLYCAN D,D-TRANSPEPTIDASE"/>
    <property type="match status" value="1"/>
</dbReference>
<dbReference type="SUPFAM" id="SSF56601">
    <property type="entry name" value="beta-lactamase/transpeptidase-like"/>
    <property type="match status" value="1"/>
</dbReference>
<feature type="region of interest" description="Disordered" evidence="19">
    <location>
        <begin position="611"/>
        <end position="630"/>
    </location>
</feature>
<dbReference type="Pfam" id="PF03717">
    <property type="entry name" value="PBP_dimer"/>
    <property type="match status" value="1"/>
</dbReference>
<feature type="domain" description="Penicillin-binding protein transpeptidase" evidence="20">
    <location>
        <begin position="262"/>
        <end position="601"/>
    </location>
</feature>
<dbReference type="EC" id="3.5.2.6" evidence="4 18"/>
<dbReference type="InterPro" id="IPR050515">
    <property type="entry name" value="Beta-lactam/transpept"/>
</dbReference>
<dbReference type="InterPro" id="IPR017790">
    <property type="entry name" value="Penicillin-binding_protein_2"/>
</dbReference>
<keyword evidence="23" id="KW-1185">Reference proteome</keyword>
<dbReference type="EMBL" id="JBHUIY010000002">
    <property type="protein sequence ID" value="MFD2232558.1"/>
    <property type="molecule type" value="Genomic_DNA"/>
</dbReference>
<keyword evidence="14" id="KW-1133">Transmembrane helix</keyword>
<keyword evidence="11 18" id="KW-0378">Hydrolase</keyword>
<dbReference type="Pfam" id="PF00905">
    <property type="entry name" value="Transpeptidase"/>
    <property type="match status" value="1"/>
</dbReference>
<comment type="caution">
    <text evidence="22">The sequence shown here is derived from an EMBL/GenBank/DDBJ whole genome shotgun (WGS) entry which is preliminary data.</text>
</comment>
<gene>
    <name evidence="22" type="primary">mrdA</name>
    <name evidence="22" type="ORF">ACFSNB_01940</name>
</gene>
<organism evidence="22 23">
    <name type="scientific">Phaeospirillum tilakii</name>
    <dbReference type="NCBI Taxonomy" id="741673"/>
    <lineage>
        <taxon>Bacteria</taxon>
        <taxon>Pseudomonadati</taxon>
        <taxon>Pseudomonadota</taxon>
        <taxon>Alphaproteobacteria</taxon>
        <taxon>Rhodospirillales</taxon>
        <taxon>Rhodospirillaceae</taxon>
        <taxon>Phaeospirillum</taxon>
    </lineage>
</organism>
<evidence type="ECO:0000256" key="14">
    <source>
        <dbReference type="ARBA" id="ARBA00022989"/>
    </source>
</evidence>
<evidence type="ECO:0000256" key="18">
    <source>
        <dbReference type="RuleBase" id="RU361140"/>
    </source>
</evidence>
<keyword evidence="9" id="KW-0812">Transmembrane</keyword>
<evidence type="ECO:0000256" key="7">
    <source>
        <dbReference type="ARBA" id="ARBA00022645"/>
    </source>
</evidence>
<keyword evidence="17" id="KW-0961">Cell wall biogenesis/degradation</keyword>
<keyword evidence="5" id="KW-1003">Cell membrane</keyword>
<dbReference type="InterPro" id="IPR005311">
    <property type="entry name" value="PBP_dimer"/>
</dbReference>
<evidence type="ECO:0000256" key="19">
    <source>
        <dbReference type="SAM" id="MobiDB-lite"/>
    </source>
</evidence>
<evidence type="ECO:0000256" key="4">
    <source>
        <dbReference type="ARBA" id="ARBA00012865"/>
    </source>
</evidence>
<keyword evidence="16 18" id="KW-0046">Antibiotic resistance</keyword>
<keyword evidence="13" id="KW-0573">Peptidoglycan synthesis</keyword>
<evidence type="ECO:0000256" key="13">
    <source>
        <dbReference type="ARBA" id="ARBA00022984"/>
    </source>
</evidence>
<dbReference type="InterPro" id="IPR001460">
    <property type="entry name" value="PCN-bd_Tpept"/>
</dbReference>
<dbReference type="Proteomes" id="UP001597296">
    <property type="component" value="Unassembled WGS sequence"/>
</dbReference>
<dbReference type="InterPro" id="IPR002137">
    <property type="entry name" value="Beta-lactam_class-D_AS"/>
</dbReference>
<evidence type="ECO:0000256" key="9">
    <source>
        <dbReference type="ARBA" id="ARBA00022692"/>
    </source>
</evidence>
<dbReference type="Gene3D" id="3.30.1390.30">
    <property type="entry name" value="Penicillin-binding protein 2a, domain 3"/>
    <property type="match status" value="1"/>
</dbReference>
<reference evidence="23" key="1">
    <citation type="journal article" date="2019" name="Int. J. Syst. Evol. Microbiol.">
        <title>The Global Catalogue of Microorganisms (GCM) 10K type strain sequencing project: providing services to taxonomists for standard genome sequencing and annotation.</title>
        <authorList>
            <consortium name="The Broad Institute Genomics Platform"/>
            <consortium name="The Broad Institute Genome Sequencing Center for Infectious Disease"/>
            <person name="Wu L."/>
            <person name="Ma J."/>
        </authorList>
    </citation>
    <scope>NUCLEOTIDE SEQUENCE [LARGE SCALE GENOMIC DNA]</scope>
    <source>
        <strain evidence="23">KCTC 15012</strain>
    </source>
</reference>
<dbReference type="Gene3D" id="3.40.710.10">
    <property type="entry name" value="DD-peptidase/beta-lactamase superfamily"/>
    <property type="match status" value="1"/>
</dbReference>
<dbReference type="InterPro" id="IPR036138">
    <property type="entry name" value="PBP_dimer_sf"/>
</dbReference>
<evidence type="ECO:0000256" key="10">
    <source>
        <dbReference type="ARBA" id="ARBA00022729"/>
    </source>
</evidence>
<keyword evidence="8" id="KW-0645">Protease</keyword>
<protein>
    <recommendedName>
        <fullName evidence="4 18">Beta-lactamase</fullName>
        <ecNumber evidence="4 18">3.5.2.6</ecNumber>
    </recommendedName>
</protein>
<evidence type="ECO:0000256" key="5">
    <source>
        <dbReference type="ARBA" id="ARBA00022475"/>
    </source>
</evidence>
<keyword evidence="6" id="KW-0997">Cell inner membrane</keyword>
<comment type="subcellular location">
    <subcellularLocation>
        <location evidence="2">Cell membrane</location>
    </subcellularLocation>
    <subcellularLocation>
        <location evidence="1">Membrane</location>
        <topology evidence="1">Single-pass membrane protein</topology>
    </subcellularLocation>
</comment>
<evidence type="ECO:0000313" key="23">
    <source>
        <dbReference type="Proteomes" id="UP001597296"/>
    </source>
</evidence>
<keyword evidence="10" id="KW-0732">Signal</keyword>
<keyword evidence="15" id="KW-0472">Membrane</keyword>
<comment type="similarity">
    <text evidence="3 18">Belongs to the class-D beta-lactamase family.</text>
</comment>
<accession>A0ABW5C957</accession>
<evidence type="ECO:0000256" key="17">
    <source>
        <dbReference type="ARBA" id="ARBA00023316"/>
    </source>
</evidence>
<evidence type="ECO:0000256" key="6">
    <source>
        <dbReference type="ARBA" id="ARBA00022519"/>
    </source>
</evidence>
<comment type="catalytic activity">
    <reaction evidence="18">
        <text>a beta-lactam + H2O = a substituted beta-amino acid</text>
        <dbReference type="Rhea" id="RHEA:20401"/>
        <dbReference type="ChEBI" id="CHEBI:15377"/>
        <dbReference type="ChEBI" id="CHEBI:35627"/>
        <dbReference type="ChEBI" id="CHEBI:140347"/>
        <dbReference type="EC" id="3.5.2.6"/>
    </reaction>
</comment>